<dbReference type="AlphaFoldDB" id="A0AAR2LC53"/>
<dbReference type="Pfam" id="PF03372">
    <property type="entry name" value="Exo_endo_phos"/>
    <property type="match status" value="1"/>
</dbReference>
<gene>
    <name evidence="2" type="primary">FSHR</name>
</gene>
<evidence type="ECO:0000313" key="3">
    <source>
        <dbReference type="Proteomes" id="UP001501920"/>
    </source>
</evidence>
<dbReference type="Gene3D" id="3.60.10.10">
    <property type="entry name" value="Endonuclease/exonuclease/phosphatase"/>
    <property type="match status" value="1"/>
</dbReference>
<accession>A0AAR2LC53</accession>
<dbReference type="Pfam" id="PF00078">
    <property type="entry name" value="RVT_1"/>
    <property type="match status" value="1"/>
</dbReference>
<keyword evidence="3" id="KW-1185">Reference proteome</keyword>
<dbReference type="Ensembl" id="ENSPNAT00000050951.1">
    <property type="protein sequence ID" value="ENSPNAP00000072242.1"/>
    <property type="gene ID" value="ENSPNAG00000036732.1"/>
</dbReference>
<dbReference type="CDD" id="cd01650">
    <property type="entry name" value="RT_nLTR_like"/>
    <property type="match status" value="1"/>
</dbReference>
<dbReference type="InterPro" id="IPR000477">
    <property type="entry name" value="RT_dom"/>
</dbReference>
<reference evidence="2" key="3">
    <citation type="submission" date="2025-09" db="UniProtKB">
        <authorList>
            <consortium name="Ensembl"/>
        </authorList>
    </citation>
    <scope>IDENTIFICATION</scope>
</reference>
<dbReference type="GO" id="GO:0003824">
    <property type="term" value="F:catalytic activity"/>
    <property type="evidence" value="ECO:0007669"/>
    <property type="project" value="InterPro"/>
</dbReference>
<dbReference type="SUPFAM" id="SSF56672">
    <property type="entry name" value="DNA/RNA polymerases"/>
    <property type="match status" value="1"/>
</dbReference>
<protein>
    <recommendedName>
        <fullName evidence="1">Reverse transcriptase domain-containing protein</fullName>
    </recommendedName>
</protein>
<evidence type="ECO:0000259" key="1">
    <source>
        <dbReference type="PROSITE" id="PS50878"/>
    </source>
</evidence>
<dbReference type="InterPro" id="IPR036691">
    <property type="entry name" value="Endo/exonu/phosph_ase_sf"/>
</dbReference>
<dbReference type="SUPFAM" id="SSF56219">
    <property type="entry name" value="DNase I-like"/>
    <property type="match status" value="1"/>
</dbReference>
<dbReference type="InterPro" id="IPR005135">
    <property type="entry name" value="Endo/exonuclease/phosphatase"/>
</dbReference>
<evidence type="ECO:0000313" key="2">
    <source>
        <dbReference type="Ensembl" id="ENSPNAP00000072242.1"/>
    </source>
</evidence>
<dbReference type="PANTHER" id="PTHR33332">
    <property type="entry name" value="REVERSE TRANSCRIPTASE DOMAIN-CONTAINING PROTEIN"/>
    <property type="match status" value="1"/>
</dbReference>
<dbReference type="InterPro" id="IPR043502">
    <property type="entry name" value="DNA/RNA_pol_sf"/>
</dbReference>
<dbReference type="PROSITE" id="PS50878">
    <property type="entry name" value="RT_POL"/>
    <property type="match status" value="1"/>
</dbReference>
<name>A0AAR2LC53_PYGNA</name>
<sequence>MEASSMAVRTLRYSFIELYVLQNTRCKPPDSLYHLRNLGILRRPKYSHRGSGRTFMYKQHANTISTLWTSCRRTIAMGISTRASGRILHYVKTVNLPALNTDFNVNCALLNVRSLNNKAPLIADAIVERNIDLLCLTETWQQPNDYFALNQTLPAGFLYVCQPRLTGRGGGLAVVYRSNLKVRTIPLPPLTSFECLSLLITASRSVLILLIYRPPKMSPVFISELSDMLSSFIPVYSNLLLLGDFNIHVDSESCSFAKSFLDLLNCFDIVQNVNFPTHNKGHVLDIVCSTGITPTNLHGVELFISDHKAVFFNVVLPCFQRGQRNSRQFSFRNTKNISSSVLMDMLSQIDHSDFNSDNVNQLVTHYDITLSAIFNELAPLKTRKVSFTQSAPWFTPELRKLKSAGRLLERRWRRTGMMVHALAYKDHVGYYKEELQKAKTLYFSNVIQCSTDNLRGLFQTVNKLIRPLNCFPLTPSADLCSKFINFFNLKIDSIYSQFAFTRPILNHQSLSVQFSGSCLSNFSTVNESFVGELIMKSRATTCQLDPIPTQWVKSCLPAICPLITKVINASLTAGLVPPCLKLAAVTPVLKKPGLDPENFANFRPISNLPLLAKVLERTVASQLHEHLESNDLYEVFQSGFRRNHSTETTLLRVVNDLLLAADQGMLNVLILLDLTAAFDTVCHNLLLTRLETLIGISGTALSWFKSYLSDRQQFVSIGGYKSDLCALSRGVPQGSVLGPLLFILYMLPLGNIIRRHGLQFHCFADDVQIYVYSKPSHTCPPAVLSDCLLDVRAWLVENFLSLNGTKTEAILISSPATARKLSSLAFSIPGFVVSSSAQVRNLGVIFDTTLSFEPHIKNVCKTAFFHLKNISRIRPFLSSAAAEIITHAFVTSRLDYCNAVLHGLPTRLLNRLQYVQNSAARVLTHKRSWEHITPVLRDLHWLPVQFRVQYKI</sequence>
<dbReference type="GeneTree" id="ENSGT01150000286909"/>
<proteinExistence type="predicted"/>
<feature type="domain" description="Reverse transcriptase" evidence="1">
    <location>
        <begin position="569"/>
        <end position="833"/>
    </location>
</feature>
<dbReference type="Proteomes" id="UP001501920">
    <property type="component" value="Chromosome 2"/>
</dbReference>
<organism evidence="2 3">
    <name type="scientific">Pygocentrus nattereri</name>
    <name type="common">Red-bellied piranha</name>
    <dbReference type="NCBI Taxonomy" id="42514"/>
    <lineage>
        <taxon>Eukaryota</taxon>
        <taxon>Metazoa</taxon>
        <taxon>Chordata</taxon>
        <taxon>Craniata</taxon>
        <taxon>Vertebrata</taxon>
        <taxon>Euteleostomi</taxon>
        <taxon>Actinopterygii</taxon>
        <taxon>Neopterygii</taxon>
        <taxon>Teleostei</taxon>
        <taxon>Ostariophysi</taxon>
        <taxon>Characiformes</taxon>
        <taxon>Characoidei</taxon>
        <taxon>Pygocentrus</taxon>
    </lineage>
</organism>
<reference evidence="2 3" key="1">
    <citation type="submission" date="2020-10" db="EMBL/GenBank/DDBJ databases">
        <title>Pygocentrus nattereri (red-bellied piranha) genome, fPygNat1, primary haplotype.</title>
        <authorList>
            <person name="Myers G."/>
            <person name="Meyer A."/>
            <person name="Karagic N."/>
            <person name="Pippel M."/>
            <person name="Winkler S."/>
            <person name="Tracey A."/>
            <person name="Wood J."/>
            <person name="Formenti G."/>
            <person name="Howe K."/>
            <person name="Fedrigo O."/>
            <person name="Jarvis E.D."/>
        </authorList>
    </citation>
    <scope>NUCLEOTIDE SEQUENCE [LARGE SCALE GENOMIC DNA]</scope>
</reference>
<reference evidence="2" key="2">
    <citation type="submission" date="2025-08" db="UniProtKB">
        <authorList>
            <consortium name="Ensembl"/>
        </authorList>
    </citation>
    <scope>IDENTIFICATION</scope>
</reference>